<keyword evidence="4 8" id="KW-1133">Transmembrane helix</keyword>
<feature type="domain" description="Major facilitator superfamily (MFS) profile" evidence="9">
    <location>
        <begin position="43"/>
        <end position="462"/>
    </location>
</feature>
<feature type="transmembrane region" description="Helical" evidence="8">
    <location>
        <begin position="202"/>
        <end position="222"/>
    </location>
</feature>
<dbReference type="PROSITE" id="PS50850">
    <property type="entry name" value="MFS"/>
    <property type="match status" value="1"/>
</dbReference>
<feature type="transmembrane region" description="Helical" evidence="8">
    <location>
        <begin position="170"/>
        <end position="190"/>
    </location>
</feature>
<keyword evidence="5 8" id="KW-0472">Membrane</keyword>
<feature type="transmembrane region" description="Helical" evidence="8">
    <location>
        <begin position="110"/>
        <end position="128"/>
    </location>
</feature>
<feature type="transmembrane region" description="Helical" evidence="8">
    <location>
        <begin position="361"/>
        <end position="384"/>
    </location>
</feature>
<feature type="transmembrane region" description="Helical" evidence="8">
    <location>
        <begin position="80"/>
        <end position="98"/>
    </location>
</feature>
<evidence type="ECO:0000313" key="11">
    <source>
        <dbReference type="Proteomes" id="UP001194746"/>
    </source>
</evidence>
<comment type="subcellular location">
    <subcellularLocation>
        <location evidence="1">Membrane</location>
        <topology evidence="1">Multi-pass membrane protein</topology>
    </subcellularLocation>
</comment>
<organism evidence="10 11">
    <name type="scientific">Aspergillus nanangensis</name>
    <dbReference type="NCBI Taxonomy" id="2582783"/>
    <lineage>
        <taxon>Eukaryota</taxon>
        <taxon>Fungi</taxon>
        <taxon>Dikarya</taxon>
        <taxon>Ascomycota</taxon>
        <taxon>Pezizomycotina</taxon>
        <taxon>Eurotiomycetes</taxon>
        <taxon>Eurotiomycetidae</taxon>
        <taxon>Eurotiales</taxon>
        <taxon>Aspergillaceae</taxon>
        <taxon>Aspergillus</taxon>
        <taxon>Aspergillus subgen. Circumdati</taxon>
    </lineage>
</organism>
<dbReference type="InterPro" id="IPR036259">
    <property type="entry name" value="MFS_trans_sf"/>
</dbReference>
<evidence type="ECO:0000256" key="6">
    <source>
        <dbReference type="ARBA" id="ARBA00037968"/>
    </source>
</evidence>
<evidence type="ECO:0000256" key="7">
    <source>
        <dbReference type="SAM" id="MobiDB-lite"/>
    </source>
</evidence>
<evidence type="ECO:0000256" key="1">
    <source>
        <dbReference type="ARBA" id="ARBA00004141"/>
    </source>
</evidence>
<dbReference type="FunFam" id="1.20.1250.20:FF:000064">
    <property type="entry name" value="MFS allantoate transporter"/>
    <property type="match status" value="1"/>
</dbReference>
<keyword evidence="3 8" id="KW-0812">Transmembrane</keyword>
<evidence type="ECO:0000256" key="5">
    <source>
        <dbReference type="ARBA" id="ARBA00023136"/>
    </source>
</evidence>
<evidence type="ECO:0000256" key="3">
    <source>
        <dbReference type="ARBA" id="ARBA00022692"/>
    </source>
</evidence>
<dbReference type="InterPro" id="IPR020846">
    <property type="entry name" value="MFS_dom"/>
</dbReference>
<dbReference type="GO" id="GO:0016020">
    <property type="term" value="C:membrane"/>
    <property type="evidence" value="ECO:0007669"/>
    <property type="project" value="UniProtKB-SubCell"/>
</dbReference>
<dbReference type="SUPFAM" id="SSF103473">
    <property type="entry name" value="MFS general substrate transporter"/>
    <property type="match status" value="1"/>
</dbReference>
<keyword evidence="2" id="KW-0813">Transport</keyword>
<dbReference type="Pfam" id="PF07690">
    <property type="entry name" value="MFS_1"/>
    <property type="match status" value="1"/>
</dbReference>
<evidence type="ECO:0000256" key="8">
    <source>
        <dbReference type="SAM" id="Phobius"/>
    </source>
</evidence>
<dbReference type="Gene3D" id="1.20.1250.20">
    <property type="entry name" value="MFS general substrate transporter like domains"/>
    <property type="match status" value="1"/>
</dbReference>
<feature type="region of interest" description="Disordered" evidence="7">
    <location>
        <begin position="1"/>
        <end position="23"/>
    </location>
</feature>
<feature type="transmembrane region" description="Helical" evidence="8">
    <location>
        <begin position="396"/>
        <end position="416"/>
    </location>
</feature>
<dbReference type="GO" id="GO:0022857">
    <property type="term" value="F:transmembrane transporter activity"/>
    <property type="evidence" value="ECO:0007669"/>
    <property type="project" value="InterPro"/>
</dbReference>
<feature type="transmembrane region" description="Helical" evidence="8">
    <location>
        <begin position="335"/>
        <end position="355"/>
    </location>
</feature>
<feature type="transmembrane region" description="Helical" evidence="8">
    <location>
        <begin position="304"/>
        <end position="323"/>
    </location>
</feature>
<dbReference type="EMBL" id="VCAU01000064">
    <property type="protein sequence ID" value="KAF9887266.1"/>
    <property type="molecule type" value="Genomic_DNA"/>
</dbReference>
<reference evidence="10" key="2">
    <citation type="submission" date="2020-02" db="EMBL/GenBank/DDBJ databases">
        <authorList>
            <person name="Gilchrist C.L.M."/>
            <person name="Chooi Y.-H."/>
        </authorList>
    </citation>
    <scope>NUCLEOTIDE SEQUENCE</scope>
    <source>
        <strain evidence="10">MST-FP2251</strain>
    </source>
</reference>
<evidence type="ECO:0000256" key="4">
    <source>
        <dbReference type="ARBA" id="ARBA00022989"/>
    </source>
</evidence>
<dbReference type="AlphaFoldDB" id="A0AAD4CIV9"/>
<evidence type="ECO:0000313" key="10">
    <source>
        <dbReference type="EMBL" id="KAF9887266.1"/>
    </source>
</evidence>
<comment type="caution">
    <text evidence="10">The sequence shown here is derived from an EMBL/GenBank/DDBJ whole genome shotgun (WGS) entry which is preliminary data.</text>
</comment>
<proteinExistence type="inferred from homology"/>
<feature type="transmembrane region" description="Helical" evidence="8">
    <location>
        <begin position="428"/>
        <end position="449"/>
    </location>
</feature>
<dbReference type="PANTHER" id="PTHR43791:SF103">
    <property type="entry name" value="MAJOR FACILITATOR SUPERFAMILY (MFS) PROFILE DOMAIN-CONTAINING PROTEIN-RELATED"/>
    <property type="match status" value="1"/>
</dbReference>
<protein>
    <recommendedName>
        <fullName evidence="9">Major facilitator superfamily (MFS) profile domain-containing protein</fullName>
    </recommendedName>
</protein>
<evidence type="ECO:0000256" key="2">
    <source>
        <dbReference type="ARBA" id="ARBA00022448"/>
    </source>
</evidence>
<name>A0AAD4CIV9_ASPNN</name>
<dbReference type="PANTHER" id="PTHR43791">
    <property type="entry name" value="PERMEASE-RELATED"/>
    <property type="match status" value="1"/>
</dbReference>
<dbReference type="InterPro" id="IPR011701">
    <property type="entry name" value="MFS"/>
</dbReference>
<keyword evidence="11" id="KW-1185">Reference proteome</keyword>
<sequence>MSHPQKYENVRQISPASDGGRGSIEELTSAQERQLVRRIDWHLMPVLFLSYALQLMDKTSLAYSAMLGIKTDLHLVGQQYSWVSSIFYIGYLAASYPMSIGFVKFPLAKYLSFLTGAWGVVLVLHALAQNYAGLMVLRVFLGICESALTPGFSLITGMWYTPREQVARHLIWTMGNCFGEVIGSLLSYAILQYAGDFAQWKILFVLFGLITVVWSIFLWFYLPDSADCAHFLSPSERKVASLRPKKFQRTTQTGVWERAQCVEVLRDPKSWWFLVFMFILMVPSGGVTAFSTIIVHSLGFNQEITILLGLAAVPFQLITFAVVGLTTTFVRRARLNSIVGLYLVSLVGVLLVKLLPEDRKWGRVVGFWLVRSYMPMLPLTLTLFSSNTAGFTKKSTTAAMMFIGYCVGNLVGPQFFVASEAPNYQTAYTTWIFCFVLTIALAMGMRAYLNWQNRSRDLVYEI</sequence>
<evidence type="ECO:0000259" key="9">
    <source>
        <dbReference type="PROSITE" id="PS50850"/>
    </source>
</evidence>
<gene>
    <name evidence="10" type="ORF">FE257_010394</name>
</gene>
<comment type="similarity">
    <text evidence="6">Belongs to the major facilitator superfamily. Allantoate permease family.</text>
</comment>
<accession>A0AAD4CIV9</accession>
<reference evidence="10" key="1">
    <citation type="journal article" date="2019" name="Beilstein J. Org. Chem.">
        <title>Nanangenines: drimane sesquiterpenoids as the dominant metabolite cohort of a novel Australian fungus, Aspergillus nanangensis.</title>
        <authorList>
            <person name="Lacey H.J."/>
            <person name="Gilchrist C.L.M."/>
            <person name="Crombie A."/>
            <person name="Kalaitzis J.A."/>
            <person name="Vuong D."/>
            <person name="Rutledge P.J."/>
            <person name="Turner P."/>
            <person name="Pitt J.I."/>
            <person name="Lacey E."/>
            <person name="Chooi Y.H."/>
            <person name="Piggott A.M."/>
        </authorList>
    </citation>
    <scope>NUCLEOTIDE SEQUENCE</scope>
    <source>
        <strain evidence="10">MST-FP2251</strain>
    </source>
</reference>
<feature type="transmembrane region" description="Helical" evidence="8">
    <location>
        <begin position="134"/>
        <end position="158"/>
    </location>
</feature>
<feature type="transmembrane region" description="Helical" evidence="8">
    <location>
        <begin position="271"/>
        <end position="298"/>
    </location>
</feature>
<dbReference type="Proteomes" id="UP001194746">
    <property type="component" value="Unassembled WGS sequence"/>
</dbReference>